<dbReference type="InterPro" id="IPR000073">
    <property type="entry name" value="AB_hydrolase_1"/>
</dbReference>
<dbReference type="SUPFAM" id="SSF53474">
    <property type="entry name" value="alpha/beta-Hydrolases"/>
    <property type="match status" value="1"/>
</dbReference>
<dbReference type="EMBL" id="BMVC01000030">
    <property type="protein sequence ID" value="GHD18580.1"/>
    <property type="molecule type" value="Genomic_DNA"/>
</dbReference>
<evidence type="ECO:0000313" key="3">
    <source>
        <dbReference type="Proteomes" id="UP000638353"/>
    </source>
</evidence>
<dbReference type="PANTHER" id="PTHR43689">
    <property type="entry name" value="HYDROLASE"/>
    <property type="match status" value="1"/>
</dbReference>
<name>A0A919CGH6_9ACTN</name>
<dbReference type="AlphaFoldDB" id="A0A919CGH6"/>
<dbReference type="Gene3D" id="3.40.50.1820">
    <property type="entry name" value="alpha/beta hydrolase"/>
    <property type="match status" value="1"/>
</dbReference>
<keyword evidence="2" id="KW-0378">Hydrolase</keyword>
<reference evidence="2" key="1">
    <citation type="journal article" date="2014" name="Int. J. Syst. Evol. Microbiol.">
        <title>Complete genome sequence of Corynebacterium casei LMG S-19264T (=DSM 44701T), isolated from a smear-ripened cheese.</title>
        <authorList>
            <consortium name="US DOE Joint Genome Institute (JGI-PGF)"/>
            <person name="Walter F."/>
            <person name="Albersmeier A."/>
            <person name="Kalinowski J."/>
            <person name="Ruckert C."/>
        </authorList>
    </citation>
    <scope>NUCLEOTIDE SEQUENCE</scope>
    <source>
        <strain evidence="2">JCM 4637</strain>
    </source>
</reference>
<dbReference type="PANTHER" id="PTHR43689:SF8">
    <property type="entry name" value="ALPHA_BETA-HYDROLASES SUPERFAMILY PROTEIN"/>
    <property type="match status" value="1"/>
</dbReference>
<organism evidence="2 3">
    <name type="scientific">Streptomyces finlayi</name>
    <dbReference type="NCBI Taxonomy" id="67296"/>
    <lineage>
        <taxon>Bacteria</taxon>
        <taxon>Bacillati</taxon>
        <taxon>Actinomycetota</taxon>
        <taxon>Actinomycetes</taxon>
        <taxon>Kitasatosporales</taxon>
        <taxon>Streptomycetaceae</taxon>
        <taxon>Streptomyces</taxon>
    </lineage>
</organism>
<dbReference type="GO" id="GO:0016787">
    <property type="term" value="F:hydrolase activity"/>
    <property type="evidence" value="ECO:0007669"/>
    <property type="project" value="UniProtKB-KW"/>
</dbReference>
<dbReference type="InterPro" id="IPR029058">
    <property type="entry name" value="AB_hydrolase_fold"/>
</dbReference>
<dbReference type="Proteomes" id="UP000638353">
    <property type="component" value="Unassembled WGS sequence"/>
</dbReference>
<protein>
    <submittedName>
        <fullName evidence="2">Alpha/beta hydrolase</fullName>
    </submittedName>
</protein>
<accession>A0A919CGH6</accession>
<evidence type="ECO:0000259" key="1">
    <source>
        <dbReference type="Pfam" id="PF12697"/>
    </source>
</evidence>
<reference evidence="2" key="2">
    <citation type="submission" date="2020-09" db="EMBL/GenBank/DDBJ databases">
        <authorList>
            <person name="Sun Q."/>
            <person name="Ohkuma M."/>
        </authorList>
    </citation>
    <scope>NUCLEOTIDE SEQUENCE</scope>
    <source>
        <strain evidence="2">JCM 4637</strain>
    </source>
</reference>
<comment type="caution">
    <text evidence="2">The sequence shown here is derived from an EMBL/GenBank/DDBJ whole genome shotgun (WGS) entry which is preliminary data.</text>
</comment>
<gene>
    <name evidence="2" type="ORF">GCM10010334_81580</name>
</gene>
<proteinExistence type="predicted"/>
<dbReference type="RefSeq" id="WP_189828342.1">
    <property type="nucleotide sequence ID" value="NZ_BMVC01000030.1"/>
</dbReference>
<dbReference type="Pfam" id="PF12697">
    <property type="entry name" value="Abhydrolase_6"/>
    <property type="match status" value="1"/>
</dbReference>
<sequence>MTTPHNPLCPTHHGGRCPAPAPATLLFLHGMGATARSWDPVVRRLPATAHTLAYDQRGHGHSAFGRRPPTGLAQLGDDLARVLTHPSDCFPGPMVLVGHSAGGIAIMHCAATHPHLFGTRVTGAALISTTAGRLDPTCGLRAPAGPALARLFLHLTRSRTPVSSLLLHLMTTTRWPLYGRTAPRPTRRACSAMIRSTPPATLDALLRRLSTHDGPALTALTRVPVLIAVGADDRLTPRPHSRALAQLLPHAHLVEVAGAGHVLPLEAPDLLAHHLRRLLPPE</sequence>
<feature type="domain" description="AB hydrolase-1" evidence="1">
    <location>
        <begin position="25"/>
        <end position="272"/>
    </location>
</feature>
<evidence type="ECO:0000313" key="2">
    <source>
        <dbReference type="EMBL" id="GHD18580.1"/>
    </source>
</evidence>